<evidence type="ECO:0000256" key="8">
    <source>
        <dbReference type="ARBA" id="ARBA00022692"/>
    </source>
</evidence>
<dbReference type="GO" id="GO:0000139">
    <property type="term" value="C:Golgi membrane"/>
    <property type="evidence" value="ECO:0007669"/>
    <property type="project" value="UniProtKB-SubCell"/>
</dbReference>
<evidence type="ECO:0000256" key="2">
    <source>
        <dbReference type="ARBA" id="ARBA00004358"/>
    </source>
</evidence>
<dbReference type="AlphaFoldDB" id="A0A4V1J5P0"/>
<keyword evidence="21" id="KW-0675">Receptor</keyword>
<feature type="transmembrane region" description="Helical" evidence="18">
    <location>
        <begin position="193"/>
        <end position="215"/>
    </location>
</feature>
<dbReference type="PANTHER" id="PTHR15071">
    <property type="entry name" value="MANNOSE-6-PHOSPHATE RECEPTOR FAMILY MEMBER"/>
    <property type="match status" value="1"/>
</dbReference>
<dbReference type="GO" id="GO:0031966">
    <property type="term" value="C:mitochondrial membrane"/>
    <property type="evidence" value="ECO:0007669"/>
    <property type="project" value="UniProtKB-SubCell"/>
</dbReference>
<keyword evidence="13" id="KW-0333">Golgi apparatus</keyword>
<dbReference type="SMART" id="SM01404">
    <property type="entry name" value="CIMR"/>
    <property type="match status" value="1"/>
</dbReference>
<dbReference type="EMBL" id="ML002248">
    <property type="protein sequence ID" value="RKP39729.1"/>
    <property type="molecule type" value="Genomic_DNA"/>
</dbReference>
<evidence type="ECO:0000256" key="4">
    <source>
        <dbReference type="ARBA" id="ARBA00004614"/>
    </source>
</evidence>
<keyword evidence="9 19" id="KW-0732">Signal</keyword>
<evidence type="ECO:0000256" key="15">
    <source>
        <dbReference type="ARBA" id="ARBA00023136"/>
    </source>
</evidence>
<dbReference type="Pfam" id="PF09451">
    <property type="entry name" value="ATG27"/>
    <property type="match status" value="1"/>
</dbReference>
<dbReference type="InterPro" id="IPR044865">
    <property type="entry name" value="MRH_dom"/>
</dbReference>
<evidence type="ECO:0000256" key="12">
    <source>
        <dbReference type="ARBA" id="ARBA00023006"/>
    </source>
</evidence>
<evidence type="ECO:0000313" key="21">
    <source>
        <dbReference type="EMBL" id="RKP39729.1"/>
    </source>
</evidence>
<keyword evidence="12" id="KW-0072">Autophagy</keyword>
<evidence type="ECO:0000256" key="9">
    <source>
        <dbReference type="ARBA" id="ARBA00022729"/>
    </source>
</evidence>
<dbReference type="InterPro" id="IPR018939">
    <property type="entry name" value="Autophagy-rel_prot_27"/>
</dbReference>
<evidence type="ECO:0000256" key="11">
    <source>
        <dbReference type="ARBA" id="ARBA00022989"/>
    </source>
</evidence>
<evidence type="ECO:0000256" key="16">
    <source>
        <dbReference type="ARBA" id="ARBA00023157"/>
    </source>
</evidence>
<gene>
    <name evidence="21" type="ORF">BJ085DRAFT_29679</name>
</gene>
<dbReference type="OrthoDB" id="4504960at2759"/>
<keyword evidence="16" id="KW-1015">Disulfide bond</keyword>
<dbReference type="Proteomes" id="UP000268162">
    <property type="component" value="Unassembled WGS sequence"/>
</dbReference>
<dbReference type="GO" id="GO:0006914">
    <property type="term" value="P:autophagy"/>
    <property type="evidence" value="ECO:0007669"/>
    <property type="project" value="UniProtKB-KW"/>
</dbReference>
<evidence type="ECO:0000256" key="6">
    <source>
        <dbReference type="ARBA" id="ARBA00013776"/>
    </source>
</evidence>
<evidence type="ECO:0000256" key="7">
    <source>
        <dbReference type="ARBA" id="ARBA00022448"/>
    </source>
</evidence>
<keyword evidence="15 18" id="KW-0472">Membrane</keyword>
<dbReference type="InterPro" id="IPR009011">
    <property type="entry name" value="Man6P_isomerase_rcpt-bd_dom_sf"/>
</dbReference>
<reference evidence="22" key="1">
    <citation type="journal article" date="2018" name="Nat. Microbiol.">
        <title>Leveraging single-cell genomics to expand the fungal tree of life.</title>
        <authorList>
            <person name="Ahrendt S.R."/>
            <person name="Quandt C.A."/>
            <person name="Ciobanu D."/>
            <person name="Clum A."/>
            <person name="Salamov A."/>
            <person name="Andreopoulos B."/>
            <person name="Cheng J.F."/>
            <person name="Woyke T."/>
            <person name="Pelin A."/>
            <person name="Henrissat B."/>
            <person name="Reynolds N.K."/>
            <person name="Benny G.L."/>
            <person name="Smith M.E."/>
            <person name="James T.Y."/>
            <person name="Grigoriev I.V."/>
        </authorList>
    </citation>
    <scope>NUCLEOTIDE SEQUENCE [LARGE SCALE GENOMIC DNA]</scope>
    <source>
        <strain evidence="22">RSA 468</strain>
    </source>
</reference>
<evidence type="ECO:0000256" key="5">
    <source>
        <dbReference type="ARBA" id="ARBA00005363"/>
    </source>
</evidence>
<dbReference type="GO" id="GO:0007034">
    <property type="term" value="P:vacuolar transport"/>
    <property type="evidence" value="ECO:0007669"/>
    <property type="project" value="TreeGrafter"/>
</dbReference>
<keyword evidence="7" id="KW-0813">Transport</keyword>
<comment type="subcellular location">
    <subcellularLocation>
        <location evidence="2">Cytoplasmic vesicle membrane</location>
        <topology evidence="2">Single-pass type I membrane protein</topology>
    </subcellularLocation>
    <subcellularLocation>
        <location evidence="4">Golgi apparatus membrane</location>
        <topology evidence="4">Single-pass type I membrane protein</topology>
    </subcellularLocation>
    <subcellularLocation>
        <location evidence="1">Mitochondrion membrane</location>
        <topology evidence="1">Single-pass membrane protein</topology>
    </subcellularLocation>
    <subcellularLocation>
        <location evidence="3">Preautophagosomal structure membrane</location>
        <topology evidence="3">Single-pass type I membrane protein</topology>
    </subcellularLocation>
</comment>
<comment type="similarity">
    <text evidence="5">Belongs to the ATG27 family.</text>
</comment>
<evidence type="ECO:0000256" key="10">
    <source>
        <dbReference type="ARBA" id="ARBA00022927"/>
    </source>
</evidence>
<evidence type="ECO:0000313" key="22">
    <source>
        <dbReference type="Proteomes" id="UP000268162"/>
    </source>
</evidence>
<keyword evidence="14" id="KW-0496">Mitochondrion</keyword>
<feature type="signal peptide" evidence="19">
    <location>
        <begin position="1"/>
        <end position="28"/>
    </location>
</feature>
<keyword evidence="11 18" id="KW-1133">Transmembrane helix</keyword>
<name>A0A4V1J5P0_9FUNG</name>
<evidence type="ECO:0000256" key="3">
    <source>
        <dbReference type="ARBA" id="ARBA00004472"/>
    </source>
</evidence>
<evidence type="ECO:0000256" key="18">
    <source>
        <dbReference type="SAM" id="Phobius"/>
    </source>
</evidence>
<accession>A0A4V1J5P0</accession>
<keyword evidence="17" id="KW-0968">Cytoplasmic vesicle</keyword>
<dbReference type="Gene3D" id="2.70.130.10">
    <property type="entry name" value="Mannose-6-phosphate receptor binding domain"/>
    <property type="match status" value="1"/>
</dbReference>
<dbReference type="SUPFAM" id="SSF50911">
    <property type="entry name" value="Mannose 6-phosphate receptor domain"/>
    <property type="match status" value="1"/>
</dbReference>
<feature type="chain" id="PRO_5020393395" description="Autophagy-related protein 27" evidence="19">
    <location>
        <begin position="29"/>
        <end position="283"/>
    </location>
</feature>
<sequence>MHFPSLPAGQTLAASLLLALSATPRATAHDEAHQCTLKDPNSENYYNLRALRHATSGEDDWEVEPFNSGYQFRLNVCHALTGDTSKLRNARQTAALAMRDDQVWSLGQASHDLRVRGDRLVLKYADGDRCEVPGGAGTKSDYYRTSVLSLVCDKNVRGLGKPEFVDQVDSCAYFFEWRTPVACPTSEPSDSSAGGTFFVAIFILVAIYMFFGVLYNRLTKQARGLEQIPHYHLWKGGFEFVKDMTQIILASIIGYFQNRRTARNSRYQHIGESDANTLIDDDF</sequence>
<proteinExistence type="inferred from homology"/>
<dbReference type="PANTHER" id="PTHR15071:SF0">
    <property type="entry name" value="MANNOSE 6-PHOSPHATE RECEPTOR-LIKE PROTEIN 1"/>
    <property type="match status" value="1"/>
</dbReference>
<evidence type="ECO:0000259" key="20">
    <source>
        <dbReference type="PROSITE" id="PS51914"/>
    </source>
</evidence>
<keyword evidence="8 18" id="KW-0812">Transmembrane</keyword>
<keyword evidence="10" id="KW-0653">Protein transport</keyword>
<protein>
    <recommendedName>
        <fullName evidence="6">Autophagy-related protein 27</fullName>
    </recommendedName>
</protein>
<dbReference type="STRING" id="215637.A0A4V1J5P0"/>
<dbReference type="PROSITE" id="PS51914">
    <property type="entry name" value="MRH"/>
    <property type="match status" value="1"/>
</dbReference>
<feature type="domain" description="MRH" evidence="20">
    <location>
        <begin position="33"/>
        <end position="185"/>
    </location>
</feature>
<dbReference type="GO" id="GO:0015031">
    <property type="term" value="P:protein transport"/>
    <property type="evidence" value="ECO:0007669"/>
    <property type="project" value="UniProtKB-KW"/>
</dbReference>
<dbReference type="GO" id="GO:0005770">
    <property type="term" value="C:late endosome"/>
    <property type="evidence" value="ECO:0007669"/>
    <property type="project" value="TreeGrafter"/>
</dbReference>
<keyword evidence="22" id="KW-1185">Reference proteome</keyword>
<evidence type="ECO:0000256" key="17">
    <source>
        <dbReference type="ARBA" id="ARBA00023329"/>
    </source>
</evidence>
<evidence type="ECO:0000256" key="14">
    <source>
        <dbReference type="ARBA" id="ARBA00023128"/>
    </source>
</evidence>
<evidence type="ECO:0000256" key="19">
    <source>
        <dbReference type="SAM" id="SignalP"/>
    </source>
</evidence>
<dbReference type="GO" id="GO:0010008">
    <property type="term" value="C:endosome membrane"/>
    <property type="evidence" value="ECO:0007669"/>
    <property type="project" value="UniProtKB-SubCell"/>
</dbReference>
<organism evidence="21 22">
    <name type="scientific">Dimargaris cristalligena</name>
    <dbReference type="NCBI Taxonomy" id="215637"/>
    <lineage>
        <taxon>Eukaryota</taxon>
        <taxon>Fungi</taxon>
        <taxon>Fungi incertae sedis</taxon>
        <taxon>Zoopagomycota</taxon>
        <taxon>Kickxellomycotina</taxon>
        <taxon>Dimargaritomycetes</taxon>
        <taxon>Dimargaritales</taxon>
        <taxon>Dimargaritaceae</taxon>
        <taxon>Dimargaris</taxon>
    </lineage>
</organism>
<evidence type="ECO:0000256" key="1">
    <source>
        <dbReference type="ARBA" id="ARBA00004304"/>
    </source>
</evidence>
<dbReference type="GO" id="GO:0034045">
    <property type="term" value="C:phagophore assembly site membrane"/>
    <property type="evidence" value="ECO:0007669"/>
    <property type="project" value="UniProtKB-SubCell"/>
</dbReference>
<evidence type="ECO:0000256" key="13">
    <source>
        <dbReference type="ARBA" id="ARBA00023034"/>
    </source>
</evidence>